<evidence type="ECO:0000256" key="2">
    <source>
        <dbReference type="ARBA" id="ARBA00005926"/>
    </source>
</evidence>
<dbReference type="InterPro" id="IPR008271">
    <property type="entry name" value="Ser/Thr_kinase_AS"/>
</dbReference>
<keyword evidence="14" id="KW-1185">Reference proteome</keyword>
<evidence type="ECO:0000256" key="1">
    <source>
        <dbReference type="ARBA" id="ARBA00004496"/>
    </source>
</evidence>
<evidence type="ECO:0000256" key="9">
    <source>
        <dbReference type="ARBA" id="ARBA00047899"/>
    </source>
</evidence>
<dbReference type="Gene3D" id="1.10.510.10">
    <property type="entry name" value="Transferase(Phosphotransferase) domain 1"/>
    <property type="match status" value="1"/>
</dbReference>
<feature type="region of interest" description="Disordered" evidence="11">
    <location>
        <begin position="1"/>
        <end position="26"/>
    </location>
</feature>
<evidence type="ECO:0000256" key="10">
    <source>
        <dbReference type="ARBA" id="ARBA00048679"/>
    </source>
</evidence>
<evidence type="ECO:0000256" key="4">
    <source>
        <dbReference type="ARBA" id="ARBA00022490"/>
    </source>
</evidence>
<evidence type="ECO:0000313" key="14">
    <source>
        <dbReference type="Proteomes" id="UP000257200"/>
    </source>
</evidence>
<evidence type="ECO:0000256" key="6">
    <source>
        <dbReference type="ARBA" id="ARBA00022679"/>
    </source>
</evidence>
<evidence type="ECO:0000256" key="7">
    <source>
        <dbReference type="ARBA" id="ARBA00022687"/>
    </source>
</evidence>
<comment type="catalytic activity">
    <reaction evidence="9">
        <text>L-threonyl-[protein] + ATP = O-phospho-L-threonyl-[protein] + ADP + H(+)</text>
        <dbReference type="Rhea" id="RHEA:46608"/>
        <dbReference type="Rhea" id="RHEA-COMP:11060"/>
        <dbReference type="Rhea" id="RHEA-COMP:11605"/>
        <dbReference type="ChEBI" id="CHEBI:15378"/>
        <dbReference type="ChEBI" id="CHEBI:30013"/>
        <dbReference type="ChEBI" id="CHEBI:30616"/>
        <dbReference type="ChEBI" id="CHEBI:61977"/>
        <dbReference type="ChEBI" id="CHEBI:456216"/>
        <dbReference type="EC" id="2.7.11.1"/>
    </reaction>
</comment>
<protein>
    <recommendedName>
        <fullName evidence="3">non-specific serine/threonine protein kinase</fullName>
        <ecNumber evidence="3">2.7.11.1</ecNumber>
    </recommendedName>
</protein>
<dbReference type="GO" id="GO:0005737">
    <property type="term" value="C:cytoplasm"/>
    <property type="evidence" value="ECO:0007669"/>
    <property type="project" value="UniProtKB-SubCell"/>
</dbReference>
<dbReference type="InterPro" id="IPR050235">
    <property type="entry name" value="CK1_Ser-Thr_kinase"/>
</dbReference>
<feature type="compositionally biased region" description="Gly residues" evidence="11">
    <location>
        <begin position="1"/>
        <end position="20"/>
    </location>
</feature>
<dbReference type="EC" id="2.7.11.1" evidence="3"/>
<dbReference type="Pfam" id="PF00069">
    <property type="entry name" value="Pkinase"/>
    <property type="match status" value="1"/>
</dbReference>
<dbReference type="FunFam" id="1.10.510.10:FF:000025">
    <property type="entry name" value="Casein kinase I isoform gamma-1"/>
    <property type="match status" value="1"/>
</dbReference>
<dbReference type="InParanoid" id="A0A3Q1FGI9"/>
<dbReference type="GO" id="GO:0016055">
    <property type="term" value="P:Wnt signaling pathway"/>
    <property type="evidence" value="ECO:0007669"/>
    <property type="project" value="UniProtKB-KW"/>
</dbReference>
<evidence type="ECO:0000259" key="12">
    <source>
        <dbReference type="PROSITE" id="PS50011"/>
    </source>
</evidence>
<evidence type="ECO:0000256" key="5">
    <source>
        <dbReference type="ARBA" id="ARBA00022527"/>
    </source>
</evidence>
<dbReference type="PANTHER" id="PTHR11909">
    <property type="entry name" value="CASEIN KINASE-RELATED"/>
    <property type="match status" value="1"/>
</dbReference>
<feature type="domain" description="Protein kinase" evidence="12">
    <location>
        <begin position="1"/>
        <end position="308"/>
    </location>
</feature>
<keyword evidence="6" id="KW-0808">Transferase</keyword>
<keyword evidence="7" id="KW-0879">Wnt signaling pathway</keyword>
<dbReference type="InterPro" id="IPR000719">
    <property type="entry name" value="Prot_kinase_dom"/>
</dbReference>
<organism evidence="13 14">
    <name type="scientific">Acanthochromis polyacanthus</name>
    <name type="common">spiny chromis</name>
    <dbReference type="NCBI Taxonomy" id="80966"/>
    <lineage>
        <taxon>Eukaryota</taxon>
        <taxon>Metazoa</taxon>
        <taxon>Chordata</taxon>
        <taxon>Craniata</taxon>
        <taxon>Vertebrata</taxon>
        <taxon>Euteleostomi</taxon>
        <taxon>Actinopterygii</taxon>
        <taxon>Neopterygii</taxon>
        <taxon>Teleostei</taxon>
        <taxon>Neoteleostei</taxon>
        <taxon>Acanthomorphata</taxon>
        <taxon>Ovalentaria</taxon>
        <taxon>Pomacentridae</taxon>
        <taxon>Acanthochromis</taxon>
    </lineage>
</organism>
<dbReference type="Pfam" id="PF12605">
    <property type="entry name" value="CK1gamma_C"/>
    <property type="match status" value="1"/>
</dbReference>
<dbReference type="Ensembl" id="ENSAPOT00000007122.1">
    <property type="protein sequence ID" value="ENSAPOP00000006160.1"/>
    <property type="gene ID" value="ENSAPOG00000007973.1"/>
</dbReference>
<comment type="subcellular location">
    <subcellularLocation>
        <location evidence="1">Cytoplasm</location>
    </subcellularLocation>
</comment>
<sequence length="400" mass="46256">MEEGELLGGVDGEGGDGKGGWRSREAGETLPLAPGQVRKELPHLHNQQNQQNRAAGRNSSVHVEPEINEECERTLFWTVEKLKPQEKVLQTEGVPQVFYFGPCGKYNAMVLELLGPSLEDLFDLCDRTFSLKTVLMIAIQLISRMEYVHSKNLIYRDVKPENFLIGRQGNKKEHIIHIIDFGLAKEYIDPETKKHIPYREHKSLTGTARYMSINTHLGKEQSRRDDLEALGHMFMYFLRGSLPWQGLKADTLKERYQKIGDTKRNTPIEVLCENFPEEMATYLRYVRRLDFFEKPDYEYLRTLFTELFERKGYTFDYTYDWVGRQIVSDPQNSCKYFQKMITPLCVQVVSSTNGELNADDPLAAHSNAPITAQAEVEVVDEAKCCCFFKRKRKKNTPRHK</sequence>
<dbReference type="Proteomes" id="UP000257200">
    <property type="component" value="Unplaced"/>
</dbReference>
<dbReference type="PROSITE" id="PS50011">
    <property type="entry name" value="PROTEIN_KINASE_DOM"/>
    <property type="match status" value="1"/>
</dbReference>
<keyword evidence="8" id="KW-0418">Kinase</keyword>
<evidence type="ECO:0000313" key="13">
    <source>
        <dbReference type="Ensembl" id="ENSAPOP00000006160.1"/>
    </source>
</evidence>
<dbReference type="InterPro" id="IPR022247">
    <property type="entry name" value="Casein_kinase-1_gamma_C"/>
</dbReference>
<proteinExistence type="inferred from homology"/>
<reference evidence="13" key="2">
    <citation type="submission" date="2025-09" db="UniProtKB">
        <authorList>
            <consortium name="Ensembl"/>
        </authorList>
    </citation>
    <scope>IDENTIFICATION</scope>
</reference>
<dbReference type="InterPro" id="IPR011009">
    <property type="entry name" value="Kinase-like_dom_sf"/>
</dbReference>
<dbReference type="AlphaFoldDB" id="A0A3Q1FGI9"/>
<dbReference type="GO" id="GO:0005524">
    <property type="term" value="F:ATP binding"/>
    <property type="evidence" value="ECO:0007669"/>
    <property type="project" value="InterPro"/>
</dbReference>
<dbReference type="SUPFAM" id="SSF56112">
    <property type="entry name" value="Protein kinase-like (PK-like)"/>
    <property type="match status" value="1"/>
</dbReference>
<comment type="similarity">
    <text evidence="2">Belongs to the protein kinase superfamily. CK1 Ser/Thr protein kinase family. Casein kinase I subfamily.</text>
</comment>
<dbReference type="STRING" id="80966.ENSAPOP00000006160"/>
<name>A0A3Q1FGI9_9TELE</name>
<keyword evidence="5" id="KW-0723">Serine/threonine-protein kinase</keyword>
<accession>A0A3Q1FGI9</accession>
<keyword evidence="4" id="KW-0963">Cytoplasm</keyword>
<evidence type="ECO:0000256" key="8">
    <source>
        <dbReference type="ARBA" id="ARBA00022777"/>
    </source>
</evidence>
<dbReference type="GO" id="GO:0004674">
    <property type="term" value="F:protein serine/threonine kinase activity"/>
    <property type="evidence" value="ECO:0007669"/>
    <property type="project" value="UniProtKB-KW"/>
</dbReference>
<evidence type="ECO:0000256" key="3">
    <source>
        <dbReference type="ARBA" id="ARBA00012513"/>
    </source>
</evidence>
<evidence type="ECO:0000256" key="11">
    <source>
        <dbReference type="SAM" id="MobiDB-lite"/>
    </source>
</evidence>
<comment type="catalytic activity">
    <reaction evidence="10">
        <text>L-seryl-[protein] + ATP = O-phospho-L-seryl-[protein] + ADP + H(+)</text>
        <dbReference type="Rhea" id="RHEA:17989"/>
        <dbReference type="Rhea" id="RHEA-COMP:9863"/>
        <dbReference type="Rhea" id="RHEA-COMP:11604"/>
        <dbReference type="ChEBI" id="CHEBI:15378"/>
        <dbReference type="ChEBI" id="CHEBI:29999"/>
        <dbReference type="ChEBI" id="CHEBI:30616"/>
        <dbReference type="ChEBI" id="CHEBI:83421"/>
        <dbReference type="ChEBI" id="CHEBI:456216"/>
        <dbReference type="EC" id="2.7.11.1"/>
    </reaction>
</comment>
<reference evidence="13" key="1">
    <citation type="submission" date="2025-08" db="UniProtKB">
        <authorList>
            <consortium name="Ensembl"/>
        </authorList>
    </citation>
    <scope>IDENTIFICATION</scope>
</reference>
<dbReference type="SMART" id="SM00220">
    <property type="entry name" value="S_TKc"/>
    <property type="match status" value="1"/>
</dbReference>
<dbReference type="GeneTree" id="ENSGT00940000155628"/>
<dbReference type="PROSITE" id="PS00108">
    <property type="entry name" value="PROTEIN_KINASE_ST"/>
    <property type="match status" value="1"/>
</dbReference>